<gene>
    <name evidence="6" type="ORF">DM860_014233</name>
</gene>
<dbReference type="Proteomes" id="UP000249390">
    <property type="component" value="Unassembled WGS sequence"/>
</dbReference>
<comment type="similarity">
    <text evidence="2">Belongs to the BORCS8 family.</text>
</comment>
<comment type="subcellular location">
    <subcellularLocation>
        <location evidence="1">Lysosome membrane</location>
    </subcellularLocation>
</comment>
<keyword evidence="7" id="KW-1185">Reference proteome</keyword>
<feature type="compositionally biased region" description="Polar residues" evidence="5">
    <location>
        <begin position="170"/>
        <end position="180"/>
    </location>
</feature>
<protein>
    <submittedName>
        <fullName evidence="6">Uncharacterized protein</fullName>
    </submittedName>
</protein>
<evidence type="ECO:0000256" key="4">
    <source>
        <dbReference type="ARBA" id="ARBA00023228"/>
    </source>
</evidence>
<dbReference type="PANTHER" id="PTHR21146:SF0">
    <property type="entry name" value="BLOC-1-RELATED COMPLEX SUBUNIT 8"/>
    <property type="match status" value="1"/>
</dbReference>
<evidence type="ECO:0000256" key="2">
    <source>
        <dbReference type="ARBA" id="ARBA00010463"/>
    </source>
</evidence>
<reference evidence="6 7" key="1">
    <citation type="submission" date="2018-06" db="EMBL/GenBank/DDBJ databases">
        <title>The Genome of Cuscuta australis (Dodder) Provides Insight into the Evolution of Plant Parasitism.</title>
        <authorList>
            <person name="Liu H."/>
        </authorList>
    </citation>
    <scope>NUCLEOTIDE SEQUENCE [LARGE SCALE GENOMIC DNA]</scope>
    <source>
        <strain evidence="7">cv. Yunnan</strain>
        <tissue evidence="6">Vines</tissue>
    </source>
</reference>
<dbReference type="AlphaFoldDB" id="A0A328DCZ2"/>
<comment type="caution">
    <text evidence="6">The sequence shown here is derived from an EMBL/GenBank/DDBJ whole genome shotgun (WGS) entry which is preliminary data.</text>
</comment>
<evidence type="ECO:0000256" key="1">
    <source>
        <dbReference type="ARBA" id="ARBA00004656"/>
    </source>
</evidence>
<dbReference type="InterPro" id="IPR019320">
    <property type="entry name" value="BORCS8"/>
</dbReference>
<sequence length="230" mass="25862">MHELSMVHGFVDITNSLGDMIKFLANEPSVGLFYIQQHTHNAVPNLINLNRKLVAKSHEVNLHMEDLEDSITMTRSMKEFGFPVAEEMSRDIKHSLAVMASNHPKKGLINIPRESSAIGRISTSRLYGDDNNSGSLLNILKSARRKAGSFKWTQPETKEEHIQVKDGGEPSSSTVAETGINDQLMSFSNKYEEFRATREAELEEWLGCGSGDQQDKNAADRTQEEEQEHF</sequence>
<keyword evidence="4" id="KW-0458">Lysosome</keyword>
<evidence type="ECO:0000256" key="3">
    <source>
        <dbReference type="ARBA" id="ARBA00023136"/>
    </source>
</evidence>
<organism evidence="6 7">
    <name type="scientific">Cuscuta australis</name>
    <dbReference type="NCBI Taxonomy" id="267555"/>
    <lineage>
        <taxon>Eukaryota</taxon>
        <taxon>Viridiplantae</taxon>
        <taxon>Streptophyta</taxon>
        <taxon>Embryophyta</taxon>
        <taxon>Tracheophyta</taxon>
        <taxon>Spermatophyta</taxon>
        <taxon>Magnoliopsida</taxon>
        <taxon>eudicotyledons</taxon>
        <taxon>Gunneridae</taxon>
        <taxon>Pentapetalae</taxon>
        <taxon>asterids</taxon>
        <taxon>lamiids</taxon>
        <taxon>Solanales</taxon>
        <taxon>Convolvulaceae</taxon>
        <taxon>Cuscuteae</taxon>
        <taxon>Cuscuta</taxon>
        <taxon>Cuscuta subgen. Grammica</taxon>
        <taxon>Cuscuta sect. Cleistogrammica</taxon>
    </lineage>
</organism>
<evidence type="ECO:0000313" key="7">
    <source>
        <dbReference type="Proteomes" id="UP000249390"/>
    </source>
</evidence>
<feature type="compositionally biased region" description="Basic and acidic residues" evidence="5">
    <location>
        <begin position="213"/>
        <end position="230"/>
    </location>
</feature>
<dbReference type="Pfam" id="PF10167">
    <property type="entry name" value="BORCS8"/>
    <property type="match status" value="1"/>
</dbReference>
<dbReference type="PANTHER" id="PTHR21146">
    <property type="entry name" value="MEF2B PROTEIN"/>
    <property type="match status" value="1"/>
</dbReference>
<evidence type="ECO:0000313" key="6">
    <source>
        <dbReference type="EMBL" id="RAL43732.1"/>
    </source>
</evidence>
<proteinExistence type="inferred from homology"/>
<evidence type="ECO:0000256" key="5">
    <source>
        <dbReference type="SAM" id="MobiDB-lite"/>
    </source>
</evidence>
<feature type="region of interest" description="Disordered" evidence="5">
    <location>
        <begin position="150"/>
        <end position="180"/>
    </location>
</feature>
<accession>A0A328DCZ2</accession>
<name>A0A328DCZ2_9ASTE</name>
<feature type="region of interest" description="Disordered" evidence="5">
    <location>
        <begin position="205"/>
        <end position="230"/>
    </location>
</feature>
<dbReference type="GO" id="GO:0005765">
    <property type="term" value="C:lysosomal membrane"/>
    <property type="evidence" value="ECO:0007669"/>
    <property type="project" value="UniProtKB-SubCell"/>
</dbReference>
<dbReference type="EMBL" id="NQVE01000152">
    <property type="protein sequence ID" value="RAL43732.1"/>
    <property type="molecule type" value="Genomic_DNA"/>
</dbReference>
<keyword evidence="3" id="KW-0472">Membrane</keyword>
<feature type="compositionally biased region" description="Basic and acidic residues" evidence="5">
    <location>
        <begin position="156"/>
        <end position="168"/>
    </location>
</feature>